<evidence type="ECO:0000256" key="2">
    <source>
        <dbReference type="ARBA" id="ARBA00023125"/>
    </source>
</evidence>
<dbReference type="PANTHER" id="PTHR47894">
    <property type="entry name" value="HTH-TYPE TRANSCRIPTIONAL REGULATOR GADX"/>
    <property type="match status" value="1"/>
</dbReference>
<organism evidence="5 6">
    <name type="scientific">Zhongshania aliphaticivorans</name>
    <dbReference type="NCBI Taxonomy" id="1470434"/>
    <lineage>
        <taxon>Bacteria</taxon>
        <taxon>Pseudomonadati</taxon>
        <taxon>Pseudomonadota</taxon>
        <taxon>Gammaproteobacteria</taxon>
        <taxon>Cellvibrionales</taxon>
        <taxon>Spongiibacteraceae</taxon>
        <taxon>Zhongshania</taxon>
    </lineage>
</organism>
<dbReference type="RefSeq" id="WP_008246836.1">
    <property type="nucleotide sequence ID" value="NZ_CP014544.1"/>
</dbReference>
<protein>
    <recommendedName>
        <fullName evidence="4">HTH araC/xylS-type domain-containing protein</fullName>
    </recommendedName>
</protein>
<dbReference type="EMBL" id="CP014544">
    <property type="protein sequence ID" value="AMO67821.1"/>
    <property type="molecule type" value="Genomic_DNA"/>
</dbReference>
<name>A0A127M3T4_9GAMM</name>
<dbReference type="SMART" id="SM00342">
    <property type="entry name" value="HTH_ARAC"/>
    <property type="match status" value="1"/>
</dbReference>
<dbReference type="STRING" id="1470434.AZF00_05690"/>
<dbReference type="PANTHER" id="PTHR47894:SF1">
    <property type="entry name" value="HTH-TYPE TRANSCRIPTIONAL REGULATOR VQSM"/>
    <property type="match status" value="1"/>
</dbReference>
<keyword evidence="1" id="KW-0805">Transcription regulation</keyword>
<dbReference type="SUPFAM" id="SSF46689">
    <property type="entry name" value="Homeodomain-like"/>
    <property type="match status" value="1"/>
</dbReference>
<sequence>MRSPTIAIYFVQKCLQNLQQQPDLQLKLLNQNHISPSLLKQANARIPAENYANLCRDTMQAMGDELMGFGAQAQKLGCWTTMTELAANAPSLGEALKRLTRFYRLIPWGLNTNLEIHNDIASISLTPNTANSEFDPYLYESFLFYIHRTANWLIGRQIPLHRVDFSFSKQPHAAEYWNLFLTKNIHYQQDHAQIQFSASLLEQNVNISAQALEKFLNHVNLAMITQRYTSKSWHYKVSSLVEATLQNKPSFADLAKVLNIHPHTLRNYLRQEGFQYQEIKDRVRCDTAIFHLSSMGCSVEETAFLIGFSEPSAFIRSFKKWTGTKPMAYKRRG</sequence>
<dbReference type="InterPro" id="IPR009057">
    <property type="entry name" value="Homeodomain-like_sf"/>
</dbReference>
<evidence type="ECO:0000259" key="4">
    <source>
        <dbReference type="PROSITE" id="PS01124"/>
    </source>
</evidence>
<dbReference type="Pfam" id="PF12625">
    <property type="entry name" value="Arabinose_bd"/>
    <property type="match status" value="1"/>
</dbReference>
<reference evidence="5 6" key="1">
    <citation type="submission" date="2015-12" db="EMBL/GenBank/DDBJ databases">
        <authorList>
            <person name="Shamseldin A."/>
            <person name="Moawad H."/>
            <person name="Abd El-Rahim W.M."/>
            <person name="Sadowsky M.J."/>
        </authorList>
    </citation>
    <scope>NUCLEOTIDE SEQUENCE [LARGE SCALE GENOMIC DNA]</scope>
    <source>
        <strain evidence="5 6">SM2</strain>
    </source>
</reference>
<dbReference type="Gene3D" id="1.10.10.60">
    <property type="entry name" value="Homeodomain-like"/>
    <property type="match status" value="1"/>
</dbReference>
<evidence type="ECO:0000313" key="5">
    <source>
        <dbReference type="EMBL" id="AMO67821.1"/>
    </source>
</evidence>
<feature type="domain" description="HTH araC/xylS-type" evidence="4">
    <location>
        <begin position="235"/>
        <end position="332"/>
    </location>
</feature>
<keyword evidence="3" id="KW-0804">Transcription</keyword>
<evidence type="ECO:0000256" key="1">
    <source>
        <dbReference type="ARBA" id="ARBA00023015"/>
    </source>
</evidence>
<accession>A0A127M3T4</accession>
<dbReference type="InterPro" id="IPR018060">
    <property type="entry name" value="HTH_AraC"/>
</dbReference>
<dbReference type="GO" id="GO:0005829">
    <property type="term" value="C:cytosol"/>
    <property type="evidence" value="ECO:0007669"/>
    <property type="project" value="TreeGrafter"/>
</dbReference>
<dbReference type="AlphaFoldDB" id="A0A127M3T4"/>
<dbReference type="InterPro" id="IPR032687">
    <property type="entry name" value="AraC-type_N"/>
</dbReference>
<dbReference type="Proteomes" id="UP000074119">
    <property type="component" value="Chromosome"/>
</dbReference>
<evidence type="ECO:0000313" key="6">
    <source>
        <dbReference type="Proteomes" id="UP000074119"/>
    </source>
</evidence>
<dbReference type="PROSITE" id="PS01124">
    <property type="entry name" value="HTH_ARAC_FAMILY_2"/>
    <property type="match status" value="1"/>
</dbReference>
<keyword evidence="2" id="KW-0238">DNA-binding</keyword>
<dbReference type="GO" id="GO:0003700">
    <property type="term" value="F:DNA-binding transcription factor activity"/>
    <property type="evidence" value="ECO:0007669"/>
    <property type="project" value="InterPro"/>
</dbReference>
<evidence type="ECO:0000256" key="3">
    <source>
        <dbReference type="ARBA" id="ARBA00023163"/>
    </source>
</evidence>
<dbReference type="GO" id="GO:0000976">
    <property type="term" value="F:transcription cis-regulatory region binding"/>
    <property type="evidence" value="ECO:0007669"/>
    <property type="project" value="TreeGrafter"/>
</dbReference>
<proteinExistence type="predicted"/>
<dbReference type="KEGG" id="zal:AZF00_05690"/>
<gene>
    <name evidence="5" type="ORF">AZF00_05690</name>
</gene>
<dbReference type="Pfam" id="PF12833">
    <property type="entry name" value="HTH_18"/>
    <property type="match status" value="1"/>
</dbReference>